<evidence type="ECO:0000313" key="18">
    <source>
        <dbReference type="Proteomes" id="UP001597075"/>
    </source>
</evidence>
<dbReference type="InterPro" id="IPR014016">
    <property type="entry name" value="UvrD-like_ATP-bd"/>
</dbReference>
<evidence type="ECO:0000256" key="10">
    <source>
        <dbReference type="ARBA" id="ARBA00023235"/>
    </source>
</evidence>
<evidence type="ECO:0000313" key="17">
    <source>
        <dbReference type="EMBL" id="MFD1634298.1"/>
    </source>
</evidence>
<dbReference type="Pfam" id="PF00580">
    <property type="entry name" value="UvrD-helicase"/>
    <property type="match status" value="1"/>
</dbReference>
<comment type="catalytic activity">
    <reaction evidence="13">
        <text>ATP + H2O = ADP + phosphate + H(+)</text>
        <dbReference type="Rhea" id="RHEA:13065"/>
        <dbReference type="ChEBI" id="CHEBI:15377"/>
        <dbReference type="ChEBI" id="CHEBI:15378"/>
        <dbReference type="ChEBI" id="CHEBI:30616"/>
        <dbReference type="ChEBI" id="CHEBI:43474"/>
        <dbReference type="ChEBI" id="CHEBI:456216"/>
        <dbReference type="EC" id="5.6.2.4"/>
    </reaction>
</comment>
<keyword evidence="7 14" id="KW-0067">ATP-binding</keyword>
<keyword evidence="9" id="KW-0234">DNA repair</keyword>
<dbReference type="Proteomes" id="UP001597075">
    <property type="component" value="Unassembled WGS sequence"/>
</dbReference>
<evidence type="ECO:0000256" key="2">
    <source>
        <dbReference type="ARBA" id="ARBA00022741"/>
    </source>
</evidence>
<dbReference type="GO" id="GO:0043138">
    <property type="term" value="F:3'-5' DNA helicase activity"/>
    <property type="evidence" value="ECO:0007669"/>
    <property type="project" value="UniProtKB-EC"/>
</dbReference>
<keyword evidence="2 14" id="KW-0547">Nucleotide-binding</keyword>
<dbReference type="PANTHER" id="PTHR11070:SF2">
    <property type="entry name" value="ATP-DEPENDENT DNA HELICASE SRS2"/>
    <property type="match status" value="1"/>
</dbReference>
<dbReference type="InterPro" id="IPR011335">
    <property type="entry name" value="Restrct_endonuc-II-like"/>
</dbReference>
<dbReference type="PANTHER" id="PTHR11070">
    <property type="entry name" value="UVRD / RECB / PCRA DNA HELICASE FAMILY MEMBER"/>
    <property type="match status" value="1"/>
</dbReference>
<organism evidence="17 18">
    <name type="scientific">Haloplanus ruber</name>
    <dbReference type="NCBI Taxonomy" id="869892"/>
    <lineage>
        <taxon>Archaea</taxon>
        <taxon>Methanobacteriati</taxon>
        <taxon>Methanobacteriota</taxon>
        <taxon>Stenosarchaea group</taxon>
        <taxon>Halobacteria</taxon>
        <taxon>Halobacteriales</taxon>
        <taxon>Haloferacaceae</taxon>
        <taxon>Haloplanus</taxon>
    </lineage>
</organism>
<dbReference type="InterPro" id="IPR038726">
    <property type="entry name" value="PDDEXK_AddAB-type"/>
</dbReference>
<evidence type="ECO:0000256" key="5">
    <source>
        <dbReference type="ARBA" id="ARBA00022806"/>
    </source>
</evidence>
<dbReference type="InterPro" id="IPR000212">
    <property type="entry name" value="DNA_helicase_UvrD/REP"/>
</dbReference>
<keyword evidence="3" id="KW-0227">DNA damage</keyword>
<keyword evidence="6" id="KW-0269">Exonuclease</keyword>
<dbReference type="Gene3D" id="3.90.320.10">
    <property type="match status" value="1"/>
</dbReference>
<feature type="binding site" evidence="14">
    <location>
        <begin position="25"/>
        <end position="32"/>
    </location>
    <ligand>
        <name>ATP</name>
        <dbReference type="ChEBI" id="CHEBI:30616"/>
    </ligand>
</feature>
<evidence type="ECO:0000256" key="3">
    <source>
        <dbReference type="ARBA" id="ARBA00022763"/>
    </source>
</evidence>
<evidence type="ECO:0000256" key="1">
    <source>
        <dbReference type="ARBA" id="ARBA00022722"/>
    </source>
</evidence>
<dbReference type="SUPFAM" id="SSF52980">
    <property type="entry name" value="Restriction endonuclease-like"/>
    <property type="match status" value="1"/>
</dbReference>
<dbReference type="Pfam" id="PF13361">
    <property type="entry name" value="UvrD_C"/>
    <property type="match status" value="2"/>
</dbReference>
<feature type="domain" description="UvrD-like helicase ATP-binding" evidence="15">
    <location>
        <begin position="4"/>
        <end position="393"/>
    </location>
</feature>
<evidence type="ECO:0000256" key="8">
    <source>
        <dbReference type="ARBA" id="ARBA00023125"/>
    </source>
</evidence>
<dbReference type="GO" id="GO:0004527">
    <property type="term" value="F:exonuclease activity"/>
    <property type="evidence" value="ECO:0007669"/>
    <property type="project" value="UniProtKB-KW"/>
</dbReference>
<evidence type="ECO:0000256" key="9">
    <source>
        <dbReference type="ARBA" id="ARBA00023204"/>
    </source>
</evidence>
<dbReference type="CDD" id="cd17932">
    <property type="entry name" value="DEXQc_UvrD"/>
    <property type="match status" value="1"/>
</dbReference>
<dbReference type="RefSeq" id="WP_256404552.1">
    <property type="nucleotide sequence ID" value="NZ_CP187151.1"/>
</dbReference>
<comment type="catalytic activity">
    <reaction evidence="11">
        <text>Couples ATP hydrolysis with the unwinding of duplex DNA by translocating in the 3'-5' direction.</text>
        <dbReference type="EC" id="5.6.2.4"/>
    </reaction>
</comment>
<dbReference type="PROSITE" id="PS51217">
    <property type="entry name" value="UVRD_HELICASE_CTER"/>
    <property type="match status" value="1"/>
</dbReference>
<evidence type="ECO:0000256" key="6">
    <source>
        <dbReference type="ARBA" id="ARBA00022839"/>
    </source>
</evidence>
<sequence>MTDPQPNDQQQELIDSTDGLYLVDAGAGTGKTFTVTRRYANIVSQNDVEPDDVLLVTFTNNAAGEMKDRIVGNCHYGMRDLADAPIQTFHSLCHDVLEEHGHAAPTYLGIDDRITGSTRIIEDELVEQALFEEFIDRFSDDHPEYDDVFRALSNPEDLLGLVNQLAAKGVFPDADGWYRDGERHLDGDFAAFKQQFDELNESRNGGSKQSLLRSKLGRYGRNKTYLPDAPEKSKIRGSGKQVPDDIAQLVFAEDRGELKAFVHDVYHEYLRFALRRNYLNFGMLQLFAFVLLCENHELREEVAFEYVMIDEFQDSSEIQFKLALLLAGTNNICVVGDWKQSIYRFQYADVANIVEFEDRLGRFVEQLNSDHERVSFPTSPITTIELVENYRSTQRILDFSEHGLRVPAANRDDVDVDAVDDRIVSLESNADHENTTIEAVQSDEEQEAVLAKIQGIVGNEDYRVEDEDGGLRAPEYSDVAVLTRTRDFGRELLGTAEEYGLPMAYEGGIELFRTDQAKLLLAWLRILEDDVDRGWAVVLERAGYALDEIDAVLEREAYPENMVEFCEELQGMETLGGVARCVFARYGYAGPTADVVLHTLQSVHNATTQTRGDLIRFIERAIEAGSTHEVHAGAGTNSVTVQTIHATKGLEYPIVILANMNSGRFPPGGSGGGVISYDEPNGVRQRKIYSEEAHGLPHVYDNWQADVLQKCSPREYDEERRLLYVAITRAESHVVFTAGEDPNTFVEELPVEVEEIAPDVTERTQKETEQTPLQVEMPVPEGPRGHTPHTLMHDDVFEDVEGGRGTEFGTQVHDFAEAYALGECVEPRNTDEAHVKQLIDGFDGDLLVEEDAYLPLSVDGDRVTISGIVDLVCVTPDCVEIVDYKTDRGRHGEEEYRKQLSVYYHVAREVYPDREITASIFYTETGSRHEIDPQPIDDIQRLVEEVEPPSGGVSEAIDQ</sequence>
<evidence type="ECO:0000256" key="12">
    <source>
        <dbReference type="ARBA" id="ARBA00034808"/>
    </source>
</evidence>
<dbReference type="Gene3D" id="3.40.50.300">
    <property type="entry name" value="P-loop containing nucleotide triphosphate hydrolases"/>
    <property type="match status" value="4"/>
</dbReference>
<keyword evidence="5 14" id="KW-0347">Helicase</keyword>
<keyword evidence="8" id="KW-0238">DNA-binding</keyword>
<dbReference type="SUPFAM" id="SSF52540">
    <property type="entry name" value="P-loop containing nucleoside triphosphate hydrolases"/>
    <property type="match status" value="1"/>
</dbReference>
<dbReference type="GO" id="GO:0005524">
    <property type="term" value="F:ATP binding"/>
    <property type="evidence" value="ECO:0007669"/>
    <property type="project" value="UniProtKB-UniRule"/>
</dbReference>
<dbReference type="InterPro" id="IPR027417">
    <property type="entry name" value="P-loop_NTPase"/>
</dbReference>
<evidence type="ECO:0000256" key="11">
    <source>
        <dbReference type="ARBA" id="ARBA00034617"/>
    </source>
</evidence>
<evidence type="ECO:0000256" key="4">
    <source>
        <dbReference type="ARBA" id="ARBA00022801"/>
    </source>
</evidence>
<gene>
    <name evidence="17" type="ORF">ACFSBJ_11235</name>
</gene>
<evidence type="ECO:0000256" key="7">
    <source>
        <dbReference type="ARBA" id="ARBA00022840"/>
    </source>
</evidence>
<dbReference type="AlphaFoldDB" id="A0ABD6CZW7"/>
<dbReference type="PROSITE" id="PS51198">
    <property type="entry name" value="UVRD_HELICASE_ATP_BIND"/>
    <property type="match status" value="1"/>
</dbReference>
<name>A0ABD6CZW7_9EURY</name>
<dbReference type="EC" id="5.6.2.4" evidence="12"/>
<keyword evidence="4 14" id="KW-0378">Hydrolase</keyword>
<keyword evidence="18" id="KW-1185">Reference proteome</keyword>
<protein>
    <recommendedName>
        <fullName evidence="12">DNA 3'-5' helicase</fullName>
        <ecNumber evidence="12">5.6.2.4</ecNumber>
    </recommendedName>
</protein>
<accession>A0ABD6CZW7</accession>
<evidence type="ECO:0000259" key="16">
    <source>
        <dbReference type="PROSITE" id="PS51217"/>
    </source>
</evidence>
<dbReference type="InterPro" id="IPR011604">
    <property type="entry name" value="PDDEXK-like_dom_sf"/>
</dbReference>
<dbReference type="EMBL" id="JBHUDL010000010">
    <property type="protein sequence ID" value="MFD1634298.1"/>
    <property type="molecule type" value="Genomic_DNA"/>
</dbReference>
<dbReference type="InterPro" id="IPR014017">
    <property type="entry name" value="DNA_helicase_UvrD-like_C"/>
</dbReference>
<dbReference type="GO" id="GO:0003677">
    <property type="term" value="F:DNA binding"/>
    <property type="evidence" value="ECO:0007669"/>
    <property type="project" value="UniProtKB-KW"/>
</dbReference>
<evidence type="ECO:0000259" key="15">
    <source>
        <dbReference type="PROSITE" id="PS51198"/>
    </source>
</evidence>
<dbReference type="GO" id="GO:0006281">
    <property type="term" value="P:DNA repair"/>
    <property type="evidence" value="ECO:0007669"/>
    <property type="project" value="UniProtKB-KW"/>
</dbReference>
<evidence type="ECO:0000256" key="13">
    <source>
        <dbReference type="ARBA" id="ARBA00048988"/>
    </source>
</evidence>
<reference evidence="17 18" key="1">
    <citation type="journal article" date="2019" name="Int. J. Syst. Evol. Microbiol.">
        <title>The Global Catalogue of Microorganisms (GCM) 10K type strain sequencing project: providing services to taxonomists for standard genome sequencing and annotation.</title>
        <authorList>
            <consortium name="The Broad Institute Genomics Platform"/>
            <consortium name="The Broad Institute Genome Sequencing Center for Infectious Disease"/>
            <person name="Wu L."/>
            <person name="Ma J."/>
        </authorList>
    </citation>
    <scope>NUCLEOTIDE SEQUENCE [LARGE SCALE GENOMIC DNA]</scope>
    <source>
        <strain evidence="17 18">CGMCC 1.10594</strain>
    </source>
</reference>
<dbReference type="Pfam" id="PF12705">
    <property type="entry name" value="PDDEXK_1"/>
    <property type="match status" value="1"/>
</dbReference>
<comment type="caution">
    <text evidence="17">The sequence shown here is derived from an EMBL/GenBank/DDBJ whole genome shotgun (WGS) entry which is preliminary data.</text>
</comment>
<feature type="domain" description="UvrD-like helicase C-terminal" evidence="16">
    <location>
        <begin position="403"/>
        <end position="649"/>
    </location>
</feature>
<keyword evidence="1" id="KW-0540">Nuclease</keyword>
<evidence type="ECO:0000256" key="14">
    <source>
        <dbReference type="PROSITE-ProRule" id="PRU00560"/>
    </source>
</evidence>
<keyword evidence="10" id="KW-0413">Isomerase</keyword>
<proteinExistence type="predicted"/>